<keyword evidence="4" id="KW-1185">Reference proteome</keyword>
<feature type="transmembrane region" description="Helical" evidence="1">
    <location>
        <begin position="87"/>
        <end position="109"/>
    </location>
</feature>
<keyword evidence="1" id="KW-0812">Transmembrane</keyword>
<name>A0A518HSJ6_9BACT</name>
<dbReference type="Proteomes" id="UP000319004">
    <property type="component" value="Chromosome"/>
</dbReference>
<dbReference type="EMBL" id="CP037423">
    <property type="protein sequence ID" value="QDV43829.1"/>
    <property type="molecule type" value="Genomic_DNA"/>
</dbReference>
<evidence type="ECO:0000313" key="3">
    <source>
        <dbReference type="EMBL" id="QDV43829.1"/>
    </source>
</evidence>
<dbReference type="PANTHER" id="PTHR30273:SF2">
    <property type="entry name" value="PROTEIN FECR"/>
    <property type="match status" value="1"/>
</dbReference>
<dbReference type="OrthoDB" id="258532at2"/>
<keyword evidence="1" id="KW-0472">Membrane</keyword>
<proteinExistence type="predicted"/>
<keyword evidence="1" id="KW-1133">Transmembrane helix</keyword>
<feature type="domain" description="FecR protein" evidence="2">
    <location>
        <begin position="161"/>
        <end position="243"/>
    </location>
</feature>
<dbReference type="AlphaFoldDB" id="A0A518HSJ6"/>
<evidence type="ECO:0000313" key="4">
    <source>
        <dbReference type="Proteomes" id="UP000319004"/>
    </source>
</evidence>
<dbReference type="KEGG" id="snep:Enr13x_36890"/>
<accession>A0A518HSJ6</accession>
<dbReference type="RefSeq" id="WP_145388176.1">
    <property type="nucleotide sequence ID" value="NZ_CP037423.1"/>
</dbReference>
<dbReference type="GO" id="GO:0016989">
    <property type="term" value="F:sigma factor antagonist activity"/>
    <property type="evidence" value="ECO:0007669"/>
    <property type="project" value="TreeGrafter"/>
</dbReference>
<dbReference type="PANTHER" id="PTHR30273">
    <property type="entry name" value="PERIPLASMIC SIGNAL SENSOR AND SIGMA FACTOR ACTIVATOR FECR-RELATED"/>
    <property type="match status" value="1"/>
</dbReference>
<evidence type="ECO:0000259" key="2">
    <source>
        <dbReference type="Pfam" id="PF04773"/>
    </source>
</evidence>
<reference evidence="3 4" key="1">
    <citation type="submission" date="2019-03" db="EMBL/GenBank/DDBJ databases">
        <title>Deep-cultivation of Planctomycetes and their phenomic and genomic characterization uncovers novel biology.</title>
        <authorList>
            <person name="Wiegand S."/>
            <person name="Jogler M."/>
            <person name="Boedeker C."/>
            <person name="Pinto D."/>
            <person name="Vollmers J."/>
            <person name="Rivas-Marin E."/>
            <person name="Kohn T."/>
            <person name="Peeters S.H."/>
            <person name="Heuer A."/>
            <person name="Rast P."/>
            <person name="Oberbeckmann S."/>
            <person name="Bunk B."/>
            <person name="Jeske O."/>
            <person name="Meyerdierks A."/>
            <person name="Storesund J.E."/>
            <person name="Kallscheuer N."/>
            <person name="Luecker S."/>
            <person name="Lage O.M."/>
            <person name="Pohl T."/>
            <person name="Merkel B.J."/>
            <person name="Hornburger P."/>
            <person name="Mueller R.-W."/>
            <person name="Bruemmer F."/>
            <person name="Labrenz M."/>
            <person name="Spormann A.M."/>
            <person name="Op den Camp H."/>
            <person name="Overmann J."/>
            <person name="Amann R."/>
            <person name="Jetten M.S.M."/>
            <person name="Mascher T."/>
            <person name="Medema M.H."/>
            <person name="Devos D.P."/>
            <person name="Kaster A.-K."/>
            <person name="Ovreas L."/>
            <person name="Rohde M."/>
            <person name="Galperin M.Y."/>
            <person name="Jogler C."/>
        </authorList>
    </citation>
    <scope>NUCLEOTIDE SEQUENCE [LARGE SCALE GENOMIC DNA]</scope>
    <source>
        <strain evidence="3 4">Enr13</strain>
    </source>
</reference>
<dbReference type="Gene3D" id="2.60.120.1440">
    <property type="match status" value="1"/>
</dbReference>
<evidence type="ECO:0000256" key="1">
    <source>
        <dbReference type="SAM" id="Phobius"/>
    </source>
</evidence>
<dbReference type="Pfam" id="PF04773">
    <property type="entry name" value="FecR"/>
    <property type="match status" value="1"/>
</dbReference>
<sequence>MTKEEMNPEERIDQYLLGQATAEDVEVLNELLANDERLRKHYRFRVALEGGYREAAIRGESLVPMIDVSSAEAEAEAEAKQSSRKSFLYGIAVAAASLAAVALFAVTQWSPVDRETPSSITSTVAGIPVARLVTSLDANWRDIDPTPGAFLEQGSFRLDAGTVELEFNRGARVTLRGPSSFELKSTDLLHVSSGNLVARIPEEAIGFTIVTDEAEVVDLGTEFGLRVEDGGQTEVHVIEGLVEIFPREDSSNRSAESIRIEEGQAIRYKVGDAEEMGTERIPVRSSRGVLGTTQRSDLGLTFLQGNIRLKEMVSAADLKRPTSSWIEVIPEQSGVLLQQAIPVTLVAPGNYRVFGDSGQVIPAGTKVDSYLFHFRSEHPSPVQGVIKFDQEIVGLICEAGQLAVSDSILGQDGIRYPVASRQYRGLEPHIRSEKLDPEKGGGWTADEVTVSQDMMTIGLSVNVNPGLGVDQLRVLVRSKD</sequence>
<dbReference type="InterPro" id="IPR012373">
    <property type="entry name" value="Ferrdict_sens_TM"/>
</dbReference>
<dbReference type="InterPro" id="IPR006860">
    <property type="entry name" value="FecR"/>
</dbReference>
<organism evidence="3 4">
    <name type="scientific">Stieleria neptunia</name>
    <dbReference type="NCBI Taxonomy" id="2527979"/>
    <lineage>
        <taxon>Bacteria</taxon>
        <taxon>Pseudomonadati</taxon>
        <taxon>Planctomycetota</taxon>
        <taxon>Planctomycetia</taxon>
        <taxon>Pirellulales</taxon>
        <taxon>Pirellulaceae</taxon>
        <taxon>Stieleria</taxon>
    </lineage>
</organism>
<protein>
    <submittedName>
        <fullName evidence="3">FecR protein</fullName>
    </submittedName>
</protein>
<gene>
    <name evidence="3" type="ORF">Enr13x_36890</name>
</gene>